<dbReference type="PANTHER" id="PTHR45740:SF2">
    <property type="entry name" value="POLY [ADP-RIBOSE] POLYMERASE"/>
    <property type="match status" value="1"/>
</dbReference>
<evidence type="ECO:0000256" key="2">
    <source>
        <dbReference type="SAM" id="SignalP"/>
    </source>
</evidence>
<dbReference type="GO" id="GO:0005634">
    <property type="term" value="C:nucleus"/>
    <property type="evidence" value="ECO:0007669"/>
    <property type="project" value="TreeGrafter"/>
</dbReference>
<dbReference type="Gene3D" id="3.90.228.10">
    <property type="match status" value="1"/>
</dbReference>
<gene>
    <name evidence="4" type="ORF">CLODIP_2_CD14368</name>
</gene>
<keyword evidence="5" id="KW-1185">Reference proteome</keyword>
<dbReference type="PANTHER" id="PTHR45740">
    <property type="entry name" value="POLY [ADP-RIBOSE] POLYMERASE"/>
    <property type="match status" value="1"/>
</dbReference>
<keyword evidence="2" id="KW-0732">Signal</keyword>
<dbReference type="AlphaFoldDB" id="A0A8S1C0B8"/>
<feature type="chain" id="PRO_5035879866" description="Poly [ADP-ribose] polymerase" evidence="2">
    <location>
        <begin position="23"/>
        <end position="264"/>
    </location>
</feature>
<dbReference type="EC" id="2.4.2.-" evidence="1"/>
<comment type="caution">
    <text evidence="4">The sequence shown here is derived from an EMBL/GenBank/DDBJ whole genome shotgun (WGS) entry which is preliminary data.</text>
</comment>
<name>A0A8S1C0B8_9INSE</name>
<keyword evidence="1" id="KW-0808">Transferase</keyword>
<protein>
    <recommendedName>
        <fullName evidence="1">Poly [ADP-ribose] polymerase</fullName>
        <shortName evidence="1">PARP</shortName>
        <ecNumber evidence="1">2.4.2.-</ecNumber>
    </recommendedName>
</protein>
<dbReference type="OrthoDB" id="4772757at2759"/>
<keyword evidence="1" id="KW-0328">Glycosyltransferase</keyword>
<evidence type="ECO:0000313" key="5">
    <source>
        <dbReference type="Proteomes" id="UP000494165"/>
    </source>
</evidence>
<keyword evidence="1" id="KW-0520">NAD</keyword>
<feature type="domain" description="PARP catalytic" evidence="3">
    <location>
        <begin position="28"/>
        <end position="243"/>
    </location>
</feature>
<proteinExistence type="predicted"/>
<feature type="signal peptide" evidence="2">
    <location>
        <begin position="1"/>
        <end position="22"/>
    </location>
</feature>
<dbReference type="InterPro" id="IPR012317">
    <property type="entry name" value="Poly(ADP-ribose)pol_cat_dom"/>
</dbReference>
<dbReference type="PROSITE" id="PS51059">
    <property type="entry name" value="PARP_CATALYTIC"/>
    <property type="match status" value="1"/>
</dbReference>
<evidence type="ECO:0000259" key="3">
    <source>
        <dbReference type="PROSITE" id="PS51059"/>
    </source>
</evidence>
<dbReference type="GO" id="GO:0003950">
    <property type="term" value="F:NAD+ poly-ADP-ribosyltransferase activity"/>
    <property type="evidence" value="ECO:0007669"/>
    <property type="project" value="UniProtKB-UniRule"/>
</dbReference>
<accession>A0A8S1C0B8</accession>
<dbReference type="Pfam" id="PF00644">
    <property type="entry name" value="PARP"/>
    <property type="match status" value="1"/>
</dbReference>
<evidence type="ECO:0000313" key="4">
    <source>
        <dbReference type="EMBL" id="CAB3362673.1"/>
    </source>
</evidence>
<dbReference type="SUPFAM" id="SSF56399">
    <property type="entry name" value="ADP-ribosylation"/>
    <property type="match status" value="1"/>
</dbReference>
<sequence>MIFSILIAIFAGWLLLRKNNESVVEKSAPIAVKKPLLEEVSSHGSSDYFFVKTLMRNTIVRHENNIPLTDYEICRVYKINNPELTKIVEKKKSDLNWSTWWRTDERILFHGSPHAKEIAETGFNVGFCSPHSMFGKGIYFTSLSSKANQYAWGNNRGCPTHKSRACCLCTRTMLICRCVMGKELRTVTPTTMVPPGYHSVVAVPTCADDSLFLKFPEFVVLDGSQVEPMFYIEYKILYMKQDENPVNITSRSTKATESKKCSIM</sequence>
<dbReference type="Proteomes" id="UP000494165">
    <property type="component" value="Unassembled WGS sequence"/>
</dbReference>
<dbReference type="InterPro" id="IPR051712">
    <property type="entry name" value="ARTD-AVP"/>
</dbReference>
<dbReference type="EMBL" id="CADEPI010000009">
    <property type="protein sequence ID" value="CAB3362673.1"/>
    <property type="molecule type" value="Genomic_DNA"/>
</dbReference>
<reference evidence="4 5" key="1">
    <citation type="submission" date="2020-04" db="EMBL/GenBank/DDBJ databases">
        <authorList>
            <person name="Alioto T."/>
            <person name="Alioto T."/>
            <person name="Gomez Garrido J."/>
        </authorList>
    </citation>
    <scope>NUCLEOTIDE SEQUENCE [LARGE SCALE GENOMIC DNA]</scope>
</reference>
<evidence type="ECO:0000256" key="1">
    <source>
        <dbReference type="RuleBase" id="RU362114"/>
    </source>
</evidence>
<dbReference type="GO" id="GO:1990404">
    <property type="term" value="F:NAD+-protein mono-ADP-ribosyltransferase activity"/>
    <property type="evidence" value="ECO:0007669"/>
    <property type="project" value="TreeGrafter"/>
</dbReference>
<organism evidence="4 5">
    <name type="scientific">Cloeon dipterum</name>
    <dbReference type="NCBI Taxonomy" id="197152"/>
    <lineage>
        <taxon>Eukaryota</taxon>
        <taxon>Metazoa</taxon>
        <taxon>Ecdysozoa</taxon>
        <taxon>Arthropoda</taxon>
        <taxon>Hexapoda</taxon>
        <taxon>Insecta</taxon>
        <taxon>Pterygota</taxon>
        <taxon>Palaeoptera</taxon>
        <taxon>Ephemeroptera</taxon>
        <taxon>Pisciforma</taxon>
        <taxon>Baetidae</taxon>
        <taxon>Cloeon</taxon>
    </lineage>
</organism>